<dbReference type="AlphaFoldDB" id="A0A4C1YWM1"/>
<dbReference type="GO" id="GO:0017171">
    <property type="term" value="F:serine hydrolase activity"/>
    <property type="evidence" value="ECO:0007669"/>
    <property type="project" value="TreeGrafter"/>
</dbReference>
<dbReference type="InterPro" id="IPR029058">
    <property type="entry name" value="AB_hydrolase_fold"/>
</dbReference>
<comment type="subcellular location">
    <subcellularLocation>
        <location evidence="1">Secreted</location>
    </subcellularLocation>
</comment>
<dbReference type="PANTHER" id="PTHR11610:SF36">
    <property type="entry name" value="LIPASE MEMBER H-A-LIKE PROTEIN"/>
    <property type="match status" value="1"/>
</dbReference>
<evidence type="ECO:0000313" key="7">
    <source>
        <dbReference type="Proteomes" id="UP000299102"/>
    </source>
</evidence>
<dbReference type="InterPro" id="IPR013818">
    <property type="entry name" value="Lipase"/>
</dbReference>
<evidence type="ECO:0000256" key="3">
    <source>
        <dbReference type="ARBA" id="ARBA00022525"/>
    </source>
</evidence>
<reference evidence="6 7" key="1">
    <citation type="journal article" date="2019" name="Commun. Biol.">
        <title>The bagworm genome reveals a unique fibroin gene that provides high tensile strength.</title>
        <authorList>
            <person name="Kono N."/>
            <person name="Nakamura H."/>
            <person name="Ohtoshi R."/>
            <person name="Tomita M."/>
            <person name="Numata K."/>
            <person name="Arakawa K."/>
        </authorList>
    </citation>
    <scope>NUCLEOTIDE SEQUENCE [LARGE SCALE GENOMIC DNA]</scope>
</reference>
<dbReference type="SUPFAM" id="SSF53474">
    <property type="entry name" value="alpha/beta-Hydrolases"/>
    <property type="match status" value="1"/>
</dbReference>
<gene>
    <name evidence="6" type="ORF">EVAR_59966_1</name>
</gene>
<sequence length="112" mass="13412">MMSMMDFRYWRCVMKNDRVCPNSEINFYLFTPERPYSQWVDVRRTGSLERCGWKKARKNVFVVHGFNGTHSKSPMSVLRDAYLSRQDYNVFMVDWSPLTRFPCYLSALSNMK</sequence>
<evidence type="ECO:0000256" key="2">
    <source>
        <dbReference type="ARBA" id="ARBA00010701"/>
    </source>
</evidence>
<evidence type="ECO:0000259" key="5">
    <source>
        <dbReference type="Pfam" id="PF00151"/>
    </source>
</evidence>
<keyword evidence="3" id="KW-0964">Secreted</keyword>
<evidence type="ECO:0000256" key="4">
    <source>
        <dbReference type="RuleBase" id="RU004262"/>
    </source>
</evidence>
<comment type="caution">
    <text evidence="6">The sequence shown here is derived from an EMBL/GenBank/DDBJ whole genome shotgun (WGS) entry which is preliminary data.</text>
</comment>
<dbReference type="PANTHER" id="PTHR11610">
    <property type="entry name" value="LIPASE"/>
    <property type="match status" value="1"/>
</dbReference>
<accession>A0A4C1YWM1</accession>
<dbReference type="Gene3D" id="3.40.50.1820">
    <property type="entry name" value="alpha/beta hydrolase"/>
    <property type="match status" value="1"/>
</dbReference>
<evidence type="ECO:0000256" key="1">
    <source>
        <dbReference type="ARBA" id="ARBA00004613"/>
    </source>
</evidence>
<dbReference type="GO" id="GO:0016042">
    <property type="term" value="P:lipid catabolic process"/>
    <property type="evidence" value="ECO:0007669"/>
    <property type="project" value="TreeGrafter"/>
</dbReference>
<dbReference type="Pfam" id="PF00151">
    <property type="entry name" value="Lipase"/>
    <property type="match status" value="1"/>
</dbReference>
<dbReference type="STRING" id="151549.A0A4C1YWM1"/>
<dbReference type="EMBL" id="BGZK01001398">
    <property type="protein sequence ID" value="GBP79049.1"/>
    <property type="molecule type" value="Genomic_DNA"/>
</dbReference>
<feature type="domain" description="Lipase" evidence="5">
    <location>
        <begin position="20"/>
        <end position="109"/>
    </location>
</feature>
<organism evidence="6 7">
    <name type="scientific">Eumeta variegata</name>
    <name type="common">Bagworm moth</name>
    <name type="synonym">Eumeta japonica</name>
    <dbReference type="NCBI Taxonomy" id="151549"/>
    <lineage>
        <taxon>Eukaryota</taxon>
        <taxon>Metazoa</taxon>
        <taxon>Ecdysozoa</taxon>
        <taxon>Arthropoda</taxon>
        <taxon>Hexapoda</taxon>
        <taxon>Insecta</taxon>
        <taxon>Pterygota</taxon>
        <taxon>Neoptera</taxon>
        <taxon>Endopterygota</taxon>
        <taxon>Lepidoptera</taxon>
        <taxon>Glossata</taxon>
        <taxon>Ditrysia</taxon>
        <taxon>Tineoidea</taxon>
        <taxon>Psychidae</taxon>
        <taxon>Oiketicinae</taxon>
        <taxon>Eumeta</taxon>
    </lineage>
</organism>
<dbReference type="InterPro" id="IPR000734">
    <property type="entry name" value="TAG_lipase"/>
</dbReference>
<dbReference type="Proteomes" id="UP000299102">
    <property type="component" value="Unassembled WGS sequence"/>
</dbReference>
<keyword evidence="7" id="KW-1185">Reference proteome</keyword>
<evidence type="ECO:0000313" key="6">
    <source>
        <dbReference type="EMBL" id="GBP79049.1"/>
    </source>
</evidence>
<dbReference type="GO" id="GO:0016298">
    <property type="term" value="F:lipase activity"/>
    <property type="evidence" value="ECO:0007669"/>
    <property type="project" value="InterPro"/>
</dbReference>
<comment type="similarity">
    <text evidence="2 4">Belongs to the AB hydrolase superfamily. Lipase family.</text>
</comment>
<dbReference type="GO" id="GO:0005615">
    <property type="term" value="C:extracellular space"/>
    <property type="evidence" value="ECO:0007669"/>
    <property type="project" value="TreeGrafter"/>
</dbReference>
<proteinExistence type="inferred from homology"/>
<protein>
    <recommendedName>
        <fullName evidence="5">Lipase domain-containing protein</fullName>
    </recommendedName>
</protein>
<name>A0A4C1YWM1_EUMVA</name>
<dbReference type="OrthoDB" id="8183961at2759"/>